<dbReference type="SUPFAM" id="SSF51695">
    <property type="entry name" value="PLC-like phosphodiesterases"/>
    <property type="match status" value="1"/>
</dbReference>
<dbReference type="PROSITE" id="PS51704">
    <property type="entry name" value="GP_PDE"/>
    <property type="match status" value="1"/>
</dbReference>
<accession>A0A6L3V7A8</accession>
<evidence type="ECO:0000259" key="1">
    <source>
        <dbReference type="PROSITE" id="PS51704"/>
    </source>
</evidence>
<keyword evidence="3" id="KW-1185">Reference proteome</keyword>
<name>A0A6L3V7A8_9BACI</name>
<dbReference type="PANTHER" id="PTHR46211">
    <property type="entry name" value="GLYCEROPHOSPHORYL DIESTER PHOSPHODIESTERASE"/>
    <property type="match status" value="1"/>
</dbReference>
<reference evidence="2 3" key="1">
    <citation type="journal article" date="2016" name="Antonie Van Leeuwenhoek">
        <title>Bacillus depressus sp. nov., isolated from soil of a sunflower field.</title>
        <authorList>
            <person name="Wei X."/>
            <person name="Xin D."/>
            <person name="Xin Y."/>
            <person name="Zhang H."/>
            <person name="Wang T."/>
            <person name="Zhang J."/>
        </authorList>
    </citation>
    <scope>NUCLEOTIDE SEQUENCE [LARGE SCALE GENOMIC DNA]</scope>
    <source>
        <strain evidence="2 3">BZ1</strain>
    </source>
</reference>
<dbReference type="CDD" id="cd08563">
    <property type="entry name" value="GDPD_TtGDE_like"/>
    <property type="match status" value="1"/>
</dbReference>
<dbReference type="EMBL" id="WBOS01000004">
    <property type="protein sequence ID" value="KAB2336372.1"/>
    <property type="molecule type" value="Genomic_DNA"/>
</dbReference>
<dbReference type="Proteomes" id="UP000481030">
    <property type="component" value="Unassembled WGS sequence"/>
</dbReference>
<dbReference type="InterPro" id="IPR017946">
    <property type="entry name" value="PLC-like_Pdiesterase_TIM-brl"/>
</dbReference>
<protein>
    <submittedName>
        <fullName evidence="2">Glycerophosphodiester phosphodiesterase</fullName>
    </submittedName>
</protein>
<evidence type="ECO:0000313" key="2">
    <source>
        <dbReference type="EMBL" id="KAB2336372.1"/>
    </source>
</evidence>
<sequence length="238" mass="27152">MGIYGHRGFSGCYPENTMIAFEEAESIGVDGIELDVQMTKDGELVVIHDEKVDRTTNGAGYVKDFYYNQIRLLDAGSWFDPKFSNQIIPSLSEVLAWVKGLDRKLTVNIELKTDRIDYINIEKKVLSKVYEYQLNDQVIISSFNQNSLKRVRELDPFIQTALLFIGVPANVLEEARILRVNGIHCEAQFALSIEGQKMRENGYPLRVYTVNDPSYVNALKKARVSIIMTDFPNRFLSL</sequence>
<dbReference type="OrthoDB" id="384721at2"/>
<feature type="domain" description="GP-PDE" evidence="1">
    <location>
        <begin position="1"/>
        <end position="238"/>
    </location>
</feature>
<dbReference type="GO" id="GO:0006629">
    <property type="term" value="P:lipid metabolic process"/>
    <property type="evidence" value="ECO:0007669"/>
    <property type="project" value="InterPro"/>
</dbReference>
<organism evidence="2 3">
    <name type="scientific">Cytobacillus depressus</name>
    <dbReference type="NCBI Taxonomy" id="1602942"/>
    <lineage>
        <taxon>Bacteria</taxon>
        <taxon>Bacillati</taxon>
        <taxon>Bacillota</taxon>
        <taxon>Bacilli</taxon>
        <taxon>Bacillales</taxon>
        <taxon>Bacillaceae</taxon>
        <taxon>Cytobacillus</taxon>
    </lineage>
</organism>
<dbReference type="AlphaFoldDB" id="A0A6L3V7A8"/>
<proteinExistence type="predicted"/>
<dbReference type="GO" id="GO:0008081">
    <property type="term" value="F:phosphoric diester hydrolase activity"/>
    <property type="evidence" value="ECO:0007669"/>
    <property type="project" value="InterPro"/>
</dbReference>
<dbReference type="PANTHER" id="PTHR46211:SF1">
    <property type="entry name" value="GLYCEROPHOSPHODIESTER PHOSPHODIESTERASE, CYTOPLASMIC"/>
    <property type="match status" value="1"/>
</dbReference>
<comment type="caution">
    <text evidence="2">The sequence shown here is derived from an EMBL/GenBank/DDBJ whole genome shotgun (WGS) entry which is preliminary data.</text>
</comment>
<dbReference type="Pfam" id="PF03009">
    <property type="entry name" value="GDPD"/>
    <property type="match status" value="1"/>
</dbReference>
<evidence type="ECO:0000313" key="3">
    <source>
        <dbReference type="Proteomes" id="UP000481030"/>
    </source>
</evidence>
<dbReference type="Gene3D" id="3.20.20.190">
    <property type="entry name" value="Phosphatidylinositol (PI) phosphodiesterase"/>
    <property type="match status" value="1"/>
</dbReference>
<gene>
    <name evidence="2" type="ORF">F7731_12290</name>
</gene>
<dbReference type="InterPro" id="IPR030395">
    <property type="entry name" value="GP_PDE_dom"/>
</dbReference>